<evidence type="ECO:0000313" key="3">
    <source>
        <dbReference type="Proteomes" id="UP001179181"/>
    </source>
</evidence>
<organism evidence="2 3">
    <name type="scientific">Dyadobacter arcticus</name>
    <dbReference type="NCBI Taxonomy" id="1078754"/>
    <lineage>
        <taxon>Bacteria</taxon>
        <taxon>Pseudomonadati</taxon>
        <taxon>Bacteroidota</taxon>
        <taxon>Cytophagia</taxon>
        <taxon>Cytophagales</taxon>
        <taxon>Spirosomataceae</taxon>
        <taxon>Dyadobacter</taxon>
    </lineage>
</organism>
<name>A0ABX0UY41_9BACT</name>
<keyword evidence="1" id="KW-0812">Transmembrane</keyword>
<proteinExistence type="predicted"/>
<dbReference type="Proteomes" id="UP001179181">
    <property type="component" value="Unassembled WGS sequence"/>
</dbReference>
<reference evidence="2 3" key="1">
    <citation type="submission" date="2020-03" db="EMBL/GenBank/DDBJ databases">
        <title>Genomic Encyclopedia of Type Strains, Phase IV (KMG-IV): sequencing the most valuable type-strain genomes for metagenomic binning, comparative biology and taxonomic classification.</title>
        <authorList>
            <person name="Goeker M."/>
        </authorList>
    </citation>
    <scope>NUCLEOTIDE SEQUENCE [LARGE SCALE GENOMIC DNA]</scope>
    <source>
        <strain evidence="2 3">DSM 102865</strain>
    </source>
</reference>
<feature type="transmembrane region" description="Helical" evidence="1">
    <location>
        <begin position="39"/>
        <end position="57"/>
    </location>
</feature>
<sequence>MEKLTIKNKVLLLIAGMLVAFIGIDLVLASEKFRALGYVLAFVGVITKFSSIALLILHGKFTKS</sequence>
<gene>
    <name evidence="2" type="ORF">FHS68_005014</name>
</gene>
<dbReference type="RefSeq" id="WP_167276237.1">
    <property type="nucleotide sequence ID" value="NZ_JAASQJ010000006.1"/>
</dbReference>
<accession>A0ABX0UY41</accession>
<dbReference type="EMBL" id="JAASQJ010000006">
    <property type="protein sequence ID" value="NIJ55821.1"/>
    <property type="molecule type" value="Genomic_DNA"/>
</dbReference>
<keyword evidence="1" id="KW-1133">Transmembrane helix</keyword>
<evidence type="ECO:0000256" key="1">
    <source>
        <dbReference type="SAM" id="Phobius"/>
    </source>
</evidence>
<protein>
    <submittedName>
        <fullName evidence="2">ABC-type proline/glycine betaine transport system permease subunit</fullName>
    </submittedName>
</protein>
<evidence type="ECO:0000313" key="2">
    <source>
        <dbReference type="EMBL" id="NIJ55821.1"/>
    </source>
</evidence>
<keyword evidence="3" id="KW-1185">Reference proteome</keyword>
<keyword evidence="1" id="KW-0472">Membrane</keyword>
<comment type="caution">
    <text evidence="2">The sequence shown here is derived from an EMBL/GenBank/DDBJ whole genome shotgun (WGS) entry which is preliminary data.</text>
</comment>